<keyword evidence="4 5" id="KW-0720">Serine protease</keyword>
<dbReference type="InterPro" id="IPR004447">
    <property type="entry name" value="Peptidase_S41A"/>
</dbReference>
<keyword evidence="3 5" id="KW-0378">Hydrolase</keyword>
<evidence type="ECO:0000256" key="3">
    <source>
        <dbReference type="ARBA" id="ARBA00022801"/>
    </source>
</evidence>
<gene>
    <name evidence="9" type="ORF">EPA93_43625</name>
</gene>
<keyword evidence="7" id="KW-1133">Transmembrane helix</keyword>
<sequence>MSRYDDPRWYEEQDTGSSSEQSHYNYFNQFPSSSAAGNDVSQQNGSGQQHPANTRSHARHRLGQVIALVALVVVAFSAGWVSHQIFSSNFNTSDKSKAYIQLFQQAWTTVDKNYVDRKAINYQKMSYAAIQAMVDSLQDKGHTRFMTPTEVKAENQQLKGTFTGIGIYLRQDPQTKKFSVTSPIPGSPAEKAGLKHGDIILAVNGTSLTGKDLNAVTALIQGKDGTSVELSIQRPATGQTFTVHVTRAEISVPNVLMHYIPEDHIAHIQIVQFAAGVSDQLKDELSQAKKMGATKIILDLRNNPGGYLNEAVDTASLFVKSGNVLLEQDSSGQRTPVPVTGHTLNTTDELVVLVNENSASAAEIVAGALQDNNRAVLIGETTFGTGTVLQQYDLSDGSAILLGTQEWLTPKGAFIRDHGITPKFKVALGNNDASLSPSDEDSNHMTVQQILNSGDTQLSAAIKYLQEH</sequence>
<evidence type="ECO:0000256" key="4">
    <source>
        <dbReference type="ARBA" id="ARBA00022825"/>
    </source>
</evidence>
<keyword evidence="7" id="KW-0472">Membrane</keyword>
<dbReference type="GO" id="GO:0007165">
    <property type="term" value="P:signal transduction"/>
    <property type="evidence" value="ECO:0007669"/>
    <property type="project" value="TreeGrafter"/>
</dbReference>
<name>A0A4P6K3X3_KTERU</name>
<keyword evidence="2 5" id="KW-0645">Protease</keyword>
<keyword evidence="7" id="KW-0812">Transmembrane</keyword>
<dbReference type="Gene3D" id="3.90.226.10">
    <property type="entry name" value="2-enoyl-CoA Hydratase, Chain A, domain 1"/>
    <property type="match status" value="1"/>
</dbReference>
<dbReference type="Proteomes" id="UP000290365">
    <property type="component" value="Chromosome"/>
</dbReference>
<dbReference type="CDD" id="cd06782">
    <property type="entry name" value="cpPDZ_CPP-like"/>
    <property type="match status" value="1"/>
</dbReference>
<organism evidence="9 10">
    <name type="scientific">Ktedonosporobacter rubrisoli</name>
    <dbReference type="NCBI Taxonomy" id="2509675"/>
    <lineage>
        <taxon>Bacteria</taxon>
        <taxon>Bacillati</taxon>
        <taxon>Chloroflexota</taxon>
        <taxon>Ktedonobacteria</taxon>
        <taxon>Ktedonobacterales</taxon>
        <taxon>Ktedonosporobacteraceae</taxon>
        <taxon>Ktedonosporobacter</taxon>
    </lineage>
</organism>
<dbReference type="EMBL" id="CP035758">
    <property type="protein sequence ID" value="QBD82500.1"/>
    <property type="molecule type" value="Genomic_DNA"/>
</dbReference>
<feature type="compositionally biased region" description="Basic and acidic residues" evidence="6">
    <location>
        <begin position="1"/>
        <end position="11"/>
    </location>
</feature>
<dbReference type="SMART" id="SM00245">
    <property type="entry name" value="TSPc"/>
    <property type="match status" value="1"/>
</dbReference>
<dbReference type="InterPro" id="IPR005151">
    <property type="entry name" value="Tail-specific_protease"/>
</dbReference>
<dbReference type="InterPro" id="IPR029045">
    <property type="entry name" value="ClpP/crotonase-like_dom_sf"/>
</dbReference>
<evidence type="ECO:0000313" key="9">
    <source>
        <dbReference type="EMBL" id="QBD82500.1"/>
    </source>
</evidence>
<dbReference type="InterPro" id="IPR041489">
    <property type="entry name" value="PDZ_6"/>
</dbReference>
<dbReference type="SMART" id="SM00228">
    <property type="entry name" value="PDZ"/>
    <property type="match status" value="1"/>
</dbReference>
<evidence type="ECO:0000256" key="5">
    <source>
        <dbReference type="RuleBase" id="RU004404"/>
    </source>
</evidence>
<feature type="compositionally biased region" description="Polar residues" evidence="6">
    <location>
        <begin position="35"/>
        <end position="55"/>
    </location>
</feature>
<reference evidence="9 10" key="1">
    <citation type="submission" date="2019-01" db="EMBL/GenBank/DDBJ databases">
        <title>Ktedonosporobacter rubrisoli SCAWS-G2.</title>
        <authorList>
            <person name="Huang Y."/>
            <person name="Yan B."/>
        </authorList>
    </citation>
    <scope>NUCLEOTIDE SEQUENCE [LARGE SCALE GENOMIC DNA]</scope>
    <source>
        <strain evidence="9 10">SCAWS-G2</strain>
    </source>
</reference>
<dbReference type="Gene3D" id="3.30.750.44">
    <property type="match status" value="1"/>
</dbReference>
<dbReference type="GO" id="GO:0004175">
    <property type="term" value="F:endopeptidase activity"/>
    <property type="evidence" value="ECO:0007669"/>
    <property type="project" value="TreeGrafter"/>
</dbReference>
<accession>A0A4P6K3X3</accession>
<proteinExistence type="inferred from homology"/>
<dbReference type="Pfam" id="PF17820">
    <property type="entry name" value="PDZ_6"/>
    <property type="match status" value="1"/>
</dbReference>
<dbReference type="GO" id="GO:0030288">
    <property type="term" value="C:outer membrane-bounded periplasmic space"/>
    <property type="evidence" value="ECO:0007669"/>
    <property type="project" value="TreeGrafter"/>
</dbReference>
<comment type="similarity">
    <text evidence="1 5">Belongs to the peptidase S41A family.</text>
</comment>
<dbReference type="AlphaFoldDB" id="A0A4P6K3X3"/>
<dbReference type="PANTHER" id="PTHR32060">
    <property type="entry name" value="TAIL-SPECIFIC PROTEASE"/>
    <property type="match status" value="1"/>
</dbReference>
<dbReference type="SUPFAM" id="SSF50156">
    <property type="entry name" value="PDZ domain-like"/>
    <property type="match status" value="1"/>
</dbReference>
<evidence type="ECO:0000256" key="6">
    <source>
        <dbReference type="SAM" id="MobiDB-lite"/>
    </source>
</evidence>
<dbReference type="InterPro" id="IPR036034">
    <property type="entry name" value="PDZ_sf"/>
</dbReference>
<dbReference type="GO" id="GO:0006508">
    <property type="term" value="P:proteolysis"/>
    <property type="evidence" value="ECO:0007669"/>
    <property type="project" value="UniProtKB-KW"/>
</dbReference>
<feature type="region of interest" description="Disordered" evidence="6">
    <location>
        <begin position="1"/>
        <end position="23"/>
    </location>
</feature>
<feature type="domain" description="PDZ" evidence="8">
    <location>
        <begin position="150"/>
        <end position="221"/>
    </location>
</feature>
<evidence type="ECO:0000313" key="10">
    <source>
        <dbReference type="Proteomes" id="UP000290365"/>
    </source>
</evidence>
<dbReference type="PROSITE" id="PS50106">
    <property type="entry name" value="PDZ"/>
    <property type="match status" value="1"/>
</dbReference>
<dbReference type="NCBIfam" id="TIGR00225">
    <property type="entry name" value="prc"/>
    <property type="match status" value="1"/>
</dbReference>
<dbReference type="OrthoDB" id="9812068at2"/>
<evidence type="ECO:0000256" key="7">
    <source>
        <dbReference type="SAM" id="Phobius"/>
    </source>
</evidence>
<evidence type="ECO:0000256" key="2">
    <source>
        <dbReference type="ARBA" id="ARBA00022670"/>
    </source>
</evidence>
<dbReference type="SUPFAM" id="SSF52096">
    <property type="entry name" value="ClpP/crotonase"/>
    <property type="match status" value="1"/>
</dbReference>
<dbReference type="FunFam" id="2.30.42.10:FF:000063">
    <property type="entry name" value="Peptidase, S41 family"/>
    <property type="match status" value="1"/>
</dbReference>
<feature type="region of interest" description="Disordered" evidence="6">
    <location>
        <begin position="35"/>
        <end position="57"/>
    </location>
</feature>
<protein>
    <submittedName>
        <fullName evidence="9">S41 family peptidase</fullName>
    </submittedName>
</protein>
<dbReference type="InterPro" id="IPR001478">
    <property type="entry name" value="PDZ"/>
</dbReference>
<dbReference type="PANTHER" id="PTHR32060:SF30">
    <property type="entry name" value="CARBOXY-TERMINAL PROCESSING PROTEASE CTPA"/>
    <property type="match status" value="1"/>
</dbReference>
<dbReference type="Gene3D" id="2.30.42.10">
    <property type="match status" value="1"/>
</dbReference>
<dbReference type="Pfam" id="PF03572">
    <property type="entry name" value="Peptidase_S41"/>
    <property type="match status" value="1"/>
</dbReference>
<dbReference type="CDD" id="cd07560">
    <property type="entry name" value="Peptidase_S41_CPP"/>
    <property type="match status" value="1"/>
</dbReference>
<feature type="transmembrane region" description="Helical" evidence="7">
    <location>
        <begin position="65"/>
        <end position="86"/>
    </location>
</feature>
<keyword evidence="10" id="KW-1185">Reference proteome</keyword>
<dbReference type="KEGG" id="kbs:EPA93_43625"/>
<dbReference type="RefSeq" id="WP_129893569.1">
    <property type="nucleotide sequence ID" value="NZ_CP035758.1"/>
</dbReference>
<evidence type="ECO:0000259" key="8">
    <source>
        <dbReference type="PROSITE" id="PS50106"/>
    </source>
</evidence>
<dbReference type="GO" id="GO:0008236">
    <property type="term" value="F:serine-type peptidase activity"/>
    <property type="evidence" value="ECO:0007669"/>
    <property type="project" value="UniProtKB-KW"/>
</dbReference>
<evidence type="ECO:0000256" key="1">
    <source>
        <dbReference type="ARBA" id="ARBA00009179"/>
    </source>
</evidence>